<organism evidence="6 7">
    <name type="scientific">Thalassospira profundimaris</name>
    <dbReference type="NCBI Taxonomy" id="502049"/>
    <lineage>
        <taxon>Bacteria</taxon>
        <taxon>Pseudomonadati</taxon>
        <taxon>Pseudomonadota</taxon>
        <taxon>Alphaproteobacteria</taxon>
        <taxon>Rhodospirillales</taxon>
        <taxon>Thalassospiraceae</taxon>
        <taxon>Thalassospira</taxon>
    </lineage>
</organism>
<accession>A0A367WY57</accession>
<evidence type="ECO:0000256" key="1">
    <source>
        <dbReference type="ARBA" id="ARBA00009417"/>
    </source>
</evidence>
<evidence type="ECO:0000256" key="2">
    <source>
        <dbReference type="ARBA" id="ARBA00022741"/>
    </source>
</evidence>
<dbReference type="Gene3D" id="3.40.50.300">
    <property type="entry name" value="P-loop containing nucleotide triphosphate hydrolases"/>
    <property type="match status" value="1"/>
</dbReference>
<proteinExistence type="inferred from homology"/>
<name>A0A367WY57_9PROT</name>
<dbReference type="InterPro" id="IPR013615">
    <property type="entry name" value="CbbQ_C"/>
</dbReference>
<dbReference type="EMBL" id="JPWI01000006">
    <property type="protein sequence ID" value="RCK45660.1"/>
    <property type="molecule type" value="Genomic_DNA"/>
</dbReference>
<dbReference type="RefSeq" id="WP_114098071.1">
    <property type="nucleotide sequence ID" value="NZ_JPWI01000006.1"/>
</dbReference>
<dbReference type="OrthoDB" id="9808317at2"/>
<feature type="domain" description="ATPase dynein-related AAA" evidence="4">
    <location>
        <begin position="36"/>
        <end position="170"/>
    </location>
</feature>
<dbReference type="InterPro" id="IPR027417">
    <property type="entry name" value="P-loop_NTPase"/>
</dbReference>
<evidence type="ECO:0000313" key="6">
    <source>
        <dbReference type="EMBL" id="RCK45660.1"/>
    </source>
</evidence>
<dbReference type="GO" id="GO:0005524">
    <property type="term" value="F:ATP binding"/>
    <property type="evidence" value="ECO:0007669"/>
    <property type="project" value="UniProtKB-KW"/>
</dbReference>
<dbReference type="Proteomes" id="UP000252255">
    <property type="component" value="Unassembled WGS sequence"/>
</dbReference>
<reference evidence="6 7" key="1">
    <citation type="submission" date="2014-07" db="EMBL/GenBank/DDBJ databases">
        <title>Draft genome sequence of Thalassospira profundimaris PR54-5.</title>
        <authorList>
            <person name="Lai Q."/>
            <person name="Shao Z."/>
        </authorList>
    </citation>
    <scope>NUCLEOTIDE SEQUENCE [LARGE SCALE GENOMIC DNA]</scope>
    <source>
        <strain evidence="6 7">PR54-5</strain>
    </source>
</reference>
<keyword evidence="3" id="KW-0067">ATP-binding</keyword>
<dbReference type="Pfam" id="PF08406">
    <property type="entry name" value="CbbQ_C"/>
    <property type="match status" value="1"/>
</dbReference>
<dbReference type="InterPro" id="IPR050764">
    <property type="entry name" value="CbbQ/NirQ/NorQ/GpvN"/>
</dbReference>
<evidence type="ECO:0000259" key="4">
    <source>
        <dbReference type="Pfam" id="PF07728"/>
    </source>
</evidence>
<comment type="similarity">
    <text evidence="1">Belongs to the CbbQ/NirQ/NorQ/GpvN family.</text>
</comment>
<evidence type="ECO:0000259" key="5">
    <source>
        <dbReference type="Pfam" id="PF08406"/>
    </source>
</evidence>
<dbReference type="PANTHER" id="PTHR42759:SF7">
    <property type="entry name" value="DENITRIFICATION REGULATORY PROTEIN NIRQ"/>
    <property type="match status" value="1"/>
</dbReference>
<dbReference type="PANTHER" id="PTHR42759">
    <property type="entry name" value="MOXR FAMILY PROTEIN"/>
    <property type="match status" value="1"/>
</dbReference>
<protein>
    <submittedName>
        <fullName evidence="6">ATPase AAA</fullName>
    </submittedName>
</protein>
<sequence length="269" mass="29629">MSTALKQSTPEVPVPFYQPTGNEEQLFEVAWQRHLPLLLKGPTGCGKTRFVSHMAAKLGMPLYTVSCHDDLTAADLTGRYLIKGGETVWVDGPLTRAVRNGGICYLDEVVEARKDVTVVLHPLTDDRRLLPLDRTGELLEAPDNFMLVVSYNPGYQNLLKQLKPSTRQRFLAVEFNFPDPDTEADIIMRESGIDAEGARILVRIAGNIRNLAGIDLEEAASTRLLVYCATLLKTGVAFDDAIQAAIIEPLSDDRDIITGLREAIGIIRG</sequence>
<keyword evidence="2" id="KW-0547">Nucleotide-binding</keyword>
<dbReference type="GO" id="GO:0016887">
    <property type="term" value="F:ATP hydrolysis activity"/>
    <property type="evidence" value="ECO:0007669"/>
    <property type="project" value="InterPro"/>
</dbReference>
<feature type="domain" description="CbbQ/NirQ/NorQ C-terminal" evidence="5">
    <location>
        <begin position="183"/>
        <end position="264"/>
    </location>
</feature>
<gene>
    <name evidence="6" type="ORF">TH30_10925</name>
</gene>
<dbReference type="Pfam" id="PF07728">
    <property type="entry name" value="AAA_5"/>
    <property type="match status" value="1"/>
</dbReference>
<dbReference type="SUPFAM" id="SSF52540">
    <property type="entry name" value="P-loop containing nucleoside triphosphate hydrolases"/>
    <property type="match status" value="1"/>
</dbReference>
<evidence type="ECO:0000256" key="3">
    <source>
        <dbReference type="ARBA" id="ARBA00022840"/>
    </source>
</evidence>
<evidence type="ECO:0000313" key="7">
    <source>
        <dbReference type="Proteomes" id="UP000252255"/>
    </source>
</evidence>
<dbReference type="InterPro" id="IPR011704">
    <property type="entry name" value="ATPase_dyneun-rel_AAA"/>
</dbReference>
<comment type="caution">
    <text evidence="6">The sequence shown here is derived from an EMBL/GenBank/DDBJ whole genome shotgun (WGS) entry which is preliminary data.</text>
</comment>
<dbReference type="AlphaFoldDB" id="A0A367WY57"/>